<keyword evidence="2" id="KW-1185">Reference proteome</keyword>
<protein>
    <submittedName>
        <fullName evidence="1">Uncharacterized protein</fullName>
    </submittedName>
</protein>
<proteinExistence type="predicted"/>
<name>A0AAD8T1B6_LOLMU</name>
<organism evidence="1 2">
    <name type="scientific">Lolium multiflorum</name>
    <name type="common">Italian ryegrass</name>
    <name type="synonym">Lolium perenne subsp. multiflorum</name>
    <dbReference type="NCBI Taxonomy" id="4521"/>
    <lineage>
        <taxon>Eukaryota</taxon>
        <taxon>Viridiplantae</taxon>
        <taxon>Streptophyta</taxon>
        <taxon>Embryophyta</taxon>
        <taxon>Tracheophyta</taxon>
        <taxon>Spermatophyta</taxon>
        <taxon>Magnoliopsida</taxon>
        <taxon>Liliopsida</taxon>
        <taxon>Poales</taxon>
        <taxon>Poaceae</taxon>
        <taxon>BOP clade</taxon>
        <taxon>Pooideae</taxon>
        <taxon>Poodae</taxon>
        <taxon>Poeae</taxon>
        <taxon>Poeae Chloroplast Group 2 (Poeae type)</taxon>
        <taxon>Loliodinae</taxon>
        <taxon>Loliinae</taxon>
        <taxon>Lolium</taxon>
    </lineage>
</organism>
<sequence>MSSVTTSLDALDDGLVDGLVLHRLVCLPTVRSTSGLPSRMDMAIAMSRSPSGDLVVHGRQARRPQPWASSGSSPAMSARRFSARRRAAPLPRLLLPPAGMRRAPPPLLRHCRRHPRVWASPLLLRLAFGGQRAPMQRRRRSGRSLMSSLHWSVPASARRAPMPFKAIFRPARRASAVRDASGPRRRLAFVVSACRRPWDGNDLGRRTPYRARRTNWALGAPLVPRPKLLWGTKNFDEQKAVEEHEVELAVEEHEVELAVEELEVVQQPATALDVAQQPAATLKLLTKLIPTLNFCATIYR</sequence>
<dbReference type="AlphaFoldDB" id="A0AAD8T1B6"/>
<dbReference type="Proteomes" id="UP001231189">
    <property type="component" value="Unassembled WGS sequence"/>
</dbReference>
<comment type="caution">
    <text evidence="1">The sequence shown here is derived from an EMBL/GenBank/DDBJ whole genome shotgun (WGS) entry which is preliminary data.</text>
</comment>
<dbReference type="EMBL" id="JAUUTY010000003">
    <property type="protein sequence ID" value="KAK1668127.1"/>
    <property type="molecule type" value="Genomic_DNA"/>
</dbReference>
<gene>
    <name evidence="1" type="ORF">QYE76_056286</name>
</gene>
<reference evidence="1" key="1">
    <citation type="submission" date="2023-07" db="EMBL/GenBank/DDBJ databases">
        <title>A chromosome-level genome assembly of Lolium multiflorum.</title>
        <authorList>
            <person name="Chen Y."/>
            <person name="Copetti D."/>
            <person name="Kolliker R."/>
            <person name="Studer B."/>
        </authorList>
    </citation>
    <scope>NUCLEOTIDE SEQUENCE</scope>
    <source>
        <strain evidence="1">02402/16</strain>
        <tissue evidence="1">Leaf</tissue>
    </source>
</reference>
<accession>A0AAD8T1B6</accession>
<evidence type="ECO:0000313" key="1">
    <source>
        <dbReference type="EMBL" id="KAK1668127.1"/>
    </source>
</evidence>
<evidence type="ECO:0000313" key="2">
    <source>
        <dbReference type="Proteomes" id="UP001231189"/>
    </source>
</evidence>